<dbReference type="Proteomes" id="UP001500393">
    <property type="component" value="Unassembled WGS sequence"/>
</dbReference>
<dbReference type="InterPro" id="IPR029058">
    <property type="entry name" value="AB_hydrolase_fold"/>
</dbReference>
<dbReference type="Gene3D" id="3.40.50.1820">
    <property type="entry name" value="alpha/beta hydrolase"/>
    <property type="match status" value="2"/>
</dbReference>
<dbReference type="SUPFAM" id="SSF53474">
    <property type="entry name" value="alpha/beta-Hydrolases"/>
    <property type="match status" value="1"/>
</dbReference>
<keyword evidence="2" id="KW-1185">Reference proteome</keyword>
<name>A0ABN2EPI4_9ACTN</name>
<sequence length="361" mass="38676">MSAGLLLGSASTADAHLKPGKVVKIEQLPDSLTLPGSARAHRLHYTSTGYDGRPTIVSGTVFVPPGMAPHGGWPVLSWAHGTVGIADGCANSFAGRSQRDIDYLTSWLAAGYAIVASDYEGFGTPGIHPYLNGRSEAYGLIDVVRAARQVDRSLGRKWIASGQSQGAQAVLFAGDLQRKYAPELDYRGTISTAPISQWRMTFNAVRPFTPDTAANPFIVLILGGLKASHPKSFDPGRYLTAFGKELYQKALSTDCYTSIATLAAGKKSQDLYSVDDAEAEEMLRLLEKDAEIPVREHEQPIFLAQGTADTVVFAPATTVTAEQLRAVGNDLRLAIYPGADHNALMGAAKADILAWAAERMR</sequence>
<dbReference type="RefSeq" id="WP_344221959.1">
    <property type="nucleotide sequence ID" value="NZ_BAAAOS010000064.1"/>
</dbReference>
<organism evidence="1 2">
    <name type="scientific">Kribbella sancticallisti</name>
    <dbReference type="NCBI Taxonomy" id="460087"/>
    <lineage>
        <taxon>Bacteria</taxon>
        <taxon>Bacillati</taxon>
        <taxon>Actinomycetota</taxon>
        <taxon>Actinomycetes</taxon>
        <taxon>Propionibacteriales</taxon>
        <taxon>Kribbellaceae</taxon>
        <taxon>Kribbella</taxon>
    </lineage>
</organism>
<dbReference type="Pfam" id="PF03583">
    <property type="entry name" value="LIP"/>
    <property type="match status" value="1"/>
</dbReference>
<dbReference type="PIRSF" id="PIRSF029171">
    <property type="entry name" value="Esterase_LipA"/>
    <property type="match status" value="1"/>
</dbReference>
<evidence type="ECO:0000313" key="2">
    <source>
        <dbReference type="Proteomes" id="UP001500393"/>
    </source>
</evidence>
<gene>
    <name evidence="1" type="ORF">GCM10009789_79800</name>
</gene>
<dbReference type="PANTHER" id="PTHR34853:SF1">
    <property type="entry name" value="LIPASE 5"/>
    <property type="match status" value="1"/>
</dbReference>
<dbReference type="InterPro" id="IPR005152">
    <property type="entry name" value="Lipase_secreted"/>
</dbReference>
<accession>A0ABN2EPI4</accession>
<protein>
    <submittedName>
        <fullName evidence="1">Prolyl oligopeptidase family serine peptidase</fullName>
    </submittedName>
</protein>
<proteinExistence type="predicted"/>
<dbReference type="PANTHER" id="PTHR34853">
    <property type="match status" value="1"/>
</dbReference>
<evidence type="ECO:0000313" key="1">
    <source>
        <dbReference type="EMBL" id="GAA1613665.1"/>
    </source>
</evidence>
<comment type="caution">
    <text evidence="1">The sequence shown here is derived from an EMBL/GenBank/DDBJ whole genome shotgun (WGS) entry which is preliminary data.</text>
</comment>
<reference evidence="1 2" key="1">
    <citation type="journal article" date="2019" name="Int. J. Syst. Evol. Microbiol.">
        <title>The Global Catalogue of Microorganisms (GCM) 10K type strain sequencing project: providing services to taxonomists for standard genome sequencing and annotation.</title>
        <authorList>
            <consortium name="The Broad Institute Genomics Platform"/>
            <consortium name="The Broad Institute Genome Sequencing Center for Infectious Disease"/>
            <person name="Wu L."/>
            <person name="Ma J."/>
        </authorList>
    </citation>
    <scope>NUCLEOTIDE SEQUENCE [LARGE SCALE GENOMIC DNA]</scope>
    <source>
        <strain evidence="1 2">JCM 14969</strain>
    </source>
</reference>
<dbReference type="EMBL" id="BAAAOS010000064">
    <property type="protein sequence ID" value="GAA1613665.1"/>
    <property type="molecule type" value="Genomic_DNA"/>
</dbReference>